<comment type="caution">
    <text evidence="8">The sequence shown here is derived from an EMBL/GenBank/DDBJ whole genome shotgun (WGS) entry which is preliminary data.</text>
</comment>
<organism evidence="8 9">
    <name type="scientific">Alienimonas chondri</name>
    <dbReference type="NCBI Taxonomy" id="2681879"/>
    <lineage>
        <taxon>Bacteria</taxon>
        <taxon>Pseudomonadati</taxon>
        <taxon>Planctomycetota</taxon>
        <taxon>Planctomycetia</taxon>
        <taxon>Planctomycetales</taxon>
        <taxon>Planctomycetaceae</taxon>
        <taxon>Alienimonas</taxon>
    </lineage>
</organism>
<dbReference type="InterPro" id="IPR010930">
    <property type="entry name" value="Flg_bb/hook_C_dom"/>
</dbReference>
<evidence type="ECO:0000259" key="7">
    <source>
        <dbReference type="Pfam" id="PF22692"/>
    </source>
</evidence>
<comment type="similarity">
    <text evidence="2 4">Belongs to the flagella basal body rod proteins family.</text>
</comment>
<dbReference type="Proteomes" id="UP000609651">
    <property type="component" value="Unassembled WGS sequence"/>
</dbReference>
<name>A0ABX1VHW0_9PLAN</name>
<dbReference type="Pfam" id="PF00460">
    <property type="entry name" value="Flg_bb_rod"/>
    <property type="match status" value="1"/>
</dbReference>
<feature type="domain" description="Flagellar basal-body/hook protein C-terminal" evidence="6">
    <location>
        <begin position="219"/>
        <end position="262"/>
    </location>
</feature>
<keyword evidence="3 4" id="KW-0975">Bacterial flagellum</keyword>
<sequence>MLYGLYQSAQGAAANQRQLEVTANNMANAGTAGFKRDLALAGHYRPHADNTLGGMPSLSDLPGTNPFDLGSAMARMTGGNGLAATAVDLVQGPLNETGSDLDVALTGPGFFQIEGGNGEAVLTRDGRFTRSEDGTLVTATGRPVLGAGGETLTIPPNTARIGVTPDGTLSAGFADGTNYALGKLAVVVPTDPNSLVKLGDGQLTAGSLVPADPRQTNVRQGFVEGSGVDSVKETMSMIAASRGFETNVNLVKLQDDTLGRLLAAARP</sequence>
<dbReference type="PANTHER" id="PTHR30435:SF19">
    <property type="entry name" value="FLAGELLAR BASAL-BODY ROD PROTEIN FLGG"/>
    <property type="match status" value="1"/>
</dbReference>
<dbReference type="InterPro" id="IPR053967">
    <property type="entry name" value="LlgE_F_G-like_D1"/>
</dbReference>
<keyword evidence="9" id="KW-1185">Reference proteome</keyword>
<keyword evidence="8" id="KW-0282">Flagellum</keyword>
<keyword evidence="8" id="KW-0969">Cilium</keyword>
<keyword evidence="8" id="KW-0966">Cell projection</keyword>
<dbReference type="RefSeq" id="WP_171188299.1">
    <property type="nucleotide sequence ID" value="NZ_WTPX01000103.1"/>
</dbReference>
<dbReference type="NCBIfam" id="TIGR03506">
    <property type="entry name" value="FlgEFG_subfam"/>
    <property type="match status" value="1"/>
</dbReference>
<dbReference type="InterPro" id="IPR037925">
    <property type="entry name" value="FlgE/F/G-like"/>
</dbReference>
<dbReference type="EMBL" id="WTPX01000103">
    <property type="protein sequence ID" value="NNJ26858.1"/>
    <property type="molecule type" value="Genomic_DNA"/>
</dbReference>
<evidence type="ECO:0000256" key="4">
    <source>
        <dbReference type="RuleBase" id="RU362116"/>
    </source>
</evidence>
<feature type="domain" description="Flagellar basal body rod protein N-terminal" evidence="5">
    <location>
        <begin position="5"/>
        <end position="35"/>
    </location>
</feature>
<accession>A0ABX1VHW0</accession>
<proteinExistence type="inferred from homology"/>
<evidence type="ECO:0000256" key="2">
    <source>
        <dbReference type="ARBA" id="ARBA00009677"/>
    </source>
</evidence>
<evidence type="ECO:0000256" key="3">
    <source>
        <dbReference type="ARBA" id="ARBA00023143"/>
    </source>
</evidence>
<dbReference type="Pfam" id="PF06429">
    <property type="entry name" value="Flg_bbr_C"/>
    <property type="match status" value="1"/>
</dbReference>
<reference evidence="8 9" key="1">
    <citation type="journal article" date="2020" name="Syst. Appl. Microbiol.">
        <title>Alienimonas chondri sp. nov., a novel planctomycete isolated from the biofilm of the red alga Chondrus crispus.</title>
        <authorList>
            <person name="Vitorino I."/>
            <person name="Albuquerque L."/>
            <person name="Wiegand S."/>
            <person name="Kallscheuer N."/>
            <person name="da Costa M.S."/>
            <person name="Lobo-da-Cunha A."/>
            <person name="Jogler C."/>
            <person name="Lage O.M."/>
        </authorList>
    </citation>
    <scope>NUCLEOTIDE SEQUENCE [LARGE SCALE GENOMIC DNA]</scope>
    <source>
        <strain evidence="8 9">LzC2</strain>
    </source>
</reference>
<feature type="domain" description="Flagellar hook protein FlgE/F/G-like D1" evidence="7">
    <location>
        <begin position="104"/>
        <end position="171"/>
    </location>
</feature>
<dbReference type="InterPro" id="IPR020013">
    <property type="entry name" value="Flagellar_FlgE/F/G"/>
</dbReference>
<evidence type="ECO:0000313" key="9">
    <source>
        <dbReference type="Proteomes" id="UP000609651"/>
    </source>
</evidence>
<evidence type="ECO:0000259" key="6">
    <source>
        <dbReference type="Pfam" id="PF06429"/>
    </source>
</evidence>
<dbReference type="Pfam" id="PF22692">
    <property type="entry name" value="LlgE_F_G_D1"/>
    <property type="match status" value="1"/>
</dbReference>
<gene>
    <name evidence="8" type="primary">flgG_2</name>
    <name evidence="8" type="ORF">LzC2_29530</name>
</gene>
<dbReference type="PANTHER" id="PTHR30435">
    <property type="entry name" value="FLAGELLAR PROTEIN"/>
    <property type="match status" value="1"/>
</dbReference>
<protein>
    <submittedName>
        <fullName evidence="8">Flagellar basal-body rod protein FlgG</fullName>
    </submittedName>
</protein>
<evidence type="ECO:0000259" key="5">
    <source>
        <dbReference type="Pfam" id="PF00460"/>
    </source>
</evidence>
<evidence type="ECO:0000313" key="8">
    <source>
        <dbReference type="EMBL" id="NNJ26858.1"/>
    </source>
</evidence>
<dbReference type="SUPFAM" id="SSF117143">
    <property type="entry name" value="Flagellar hook protein flgE"/>
    <property type="match status" value="1"/>
</dbReference>
<evidence type="ECO:0000256" key="1">
    <source>
        <dbReference type="ARBA" id="ARBA00004117"/>
    </source>
</evidence>
<comment type="subcellular location">
    <subcellularLocation>
        <location evidence="1 4">Bacterial flagellum basal body</location>
    </subcellularLocation>
</comment>
<dbReference type="InterPro" id="IPR001444">
    <property type="entry name" value="Flag_bb_rod_N"/>
</dbReference>